<dbReference type="PATRIC" id="fig|520764.3.peg.444"/>
<feature type="active site" description="Charge relay system" evidence="6">
    <location>
        <position position="389"/>
    </location>
</feature>
<feature type="active site" description="Charge relay system" evidence="6">
    <location>
        <position position="569"/>
    </location>
</feature>
<feature type="domain" description="SLH" evidence="10">
    <location>
        <begin position="1698"/>
        <end position="1757"/>
    </location>
</feature>
<organism evidence="11 12">
    <name type="scientific">Fervidicola ferrireducens</name>
    <dbReference type="NCBI Taxonomy" id="520764"/>
    <lineage>
        <taxon>Bacteria</taxon>
        <taxon>Bacillati</taxon>
        <taxon>Bacillota</taxon>
        <taxon>Clostridia</taxon>
        <taxon>Thermosediminibacterales</taxon>
        <taxon>Thermosediminibacteraceae</taxon>
        <taxon>Fervidicola</taxon>
    </lineage>
</organism>
<gene>
    <name evidence="11" type="primary">xynA1_1</name>
    <name evidence="11" type="ORF">AN618_04190</name>
</gene>
<comment type="similarity">
    <text evidence="1 6 7">Belongs to the peptidase S8 family.</text>
</comment>
<evidence type="ECO:0000259" key="9">
    <source>
        <dbReference type="PROSITE" id="PS50853"/>
    </source>
</evidence>
<dbReference type="Gene3D" id="3.40.50.200">
    <property type="entry name" value="Peptidase S8/S53 domain"/>
    <property type="match status" value="2"/>
</dbReference>
<dbReference type="PANTHER" id="PTHR43806:SF14">
    <property type="entry name" value="TRIPEPTIDYL-PEPTIDASE 2"/>
    <property type="match status" value="1"/>
</dbReference>
<dbReference type="Pfam" id="PF00082">
    <property type="entry name" value="Peptidase_S8"/>
    <property type="match status" value="1"/>
</dbReference>
<evidence type="ECO:0000313" key="11">
    <source>
        <dbReference type="EMBL" id="KXG78353.1"/>
    </source>
</evidence>
<dbReference type="PROSITE" id="PS51272">
    <property type="entry name" value="SLH"/>
    <property type="match status" value="3"/>
</dbReference>
<dbReference type="RefSeq" id="WP_066351474.1">
    <property type="nucleotide sequence ID" value="NZ_LOED01000003.1"/>
</dbReference>
<dbReference type="GO" id="GO:0004866">
    <property type="term" value="F:endopeptidase inhibitor activity"/>
    <property type="evidence" value="ECO:0007669"/>
    <property type="project" value="InterPro"/>
</dbReference>
<dbReference type="OrthoDB" id="9798386at2"/>
<dbReference type="PANTHER" id="PTHR43806">
    <property type="entry name" value="PEPTIDASE S8"/>
    <property type="match status" value="1"/>
</dbReference>
<keyword evidence="3" id="KW-0677">Repeat</keyword>
<evidence type="ECO:0000256" key="2">
    <source>
        <dbReference type="ARBA" id="ARBA00022670"/>
    </source>
</evidence>
<dbReference type="GO" id="GO:0045493">
    <property type="term" value="P:xylan catabolic process"/>
    <property type="evidence" value="ECO:0007669"/>
    <property type="project" value="UniProtKB-KW"/>
</dbReference>
<dbReference type="Gene3D" id="2.60.40.1930">
    <property type="match status" value="1"/>
</dbReference>
<comment type="caution">
    <text evidence="11">The sequence shown here is derived from an EMBL/GenBank/DDBJ whole genome shotgun (WGS) entry which is preliminary data.</text>
</comment>
<keyword evidence="4 6" id="KW-0378">Hydrolase</keyword>
<reference evidence="11 12" key="1">
    <citation type="submission" date="2015-12" db="EMBL/GenBank/DDBJ databases">
        <title>Draft genome sequnece of Fervidicola ferrireducens strain Y170.</title>
        <authorList>
            <person name="Patel B.K."/>
        </authorList>
    </citation>
    <scope>NUCLEOTIDE SEQUENCE [LARGE SCALE GENOMIC DNA]</scope>
    <source>
        <strain evidence="11 12">Y170</strain>
    </source>
</reference>
<dbReference type="InterPro" id="IPR003961">
    <property type="entry name" value="FN3_dom"/>
</dbReference>
<dbReference type="GO" id="GO:0004252">
    <property type="term" value="F:serine-type endopeptidase activity"/>
    <property type="evidence" value="ECO:0007669"/>
    <property type="project" value="UniProtKB-UniRule"/>
</dbReference>
<dbReference type="InterPro" id="IPR001119">
    <property type="entry name" value="SLH_dom"/>
</dbReference>
<evidence type="ECO:0000256" key="8">
    <source>
        <dbReference type="SAM" id="MobiDB-lite"/>
    </source>
</evidence>
<dbReference type="Gene3D" id="2.60.120.380">
    <property type="match status" value="1"/>
</dbReference>
<dbReference type="InterPro" id="IPR013783">
    <property type="entry name" value="Ig-like_fold"/>
</dbReference>
<dbReference type="InterPro" id="IPR002890">
    <property type="entry name" value="MG2"/>
</dbReference>
<dbReference type="STRING" id="520764.AN618_04190"/>
<dbReference type="InterPro" id="IPR036116">
    <property type="entry name" value="FN3_sf"/>
</dbReference>
<dbReference type="EC" id="3.2.1.8" evidence="11"/>
<feature type="domain" description="SLH" evidence="10">
    <location>
        <begin position="1758"/>
        <end position="1820"/>
    </location>
</feature>
<dbReference type="PRINTS" id="PR00723">
    <property type="entry name" value="SUBTILISIN"/>
</dbReference>
<dbReference type="Pfam" id="PF00395">
    <property type="entry name" value="SLH"/>
    <property type="match status" value="3"/>
</dbReference>
<dbReference type="GO" id="GO:0031176">
    <property type="term" value="F:endo-1,4-beta-xylanase activity"/>
    <property type="evidence" value="ECO:0007669"/>
    <property type="project" value="UniProtKB-EC"/>
</dbReference>
<dbReference type="PROSITE" id="PS50853">
    <property type="entry name" value="FN3"/>
    <property type="match status" value="1"/>
</dbReference>
<dbReference type="GO" id="GO:0008240">
    <property type="term" value="F:tripeptidyl-peptidase activity"/>
    <property type="evidence" value="ECO:0007669"/>
    <property type="project" value="TreeGrafter"/>
</dbReference>
<keyword evidence="11" id="KW-0119">Carbohydrate metabolism</keyword>
<keyword evidence="11" id="KW-0326">Glycosidase</keyword>
<dbReference type="InterPro" id="IPR023828">
    <property type="entry name" value="Peptidase_S8_Ser-AS"/>
</dbReference>
<dbReference type="PROSITE" id="PS00138">
    <property type="entry name" value="SUBTILASE_SER"/>
    <property type="match status" value="1"/>
</dbReference>
<dbReference type="InterPro" id="IPR000209">
    <property type="entry name" value="Peptidase_S8/S53_dom"/>
</dbReference>
<dbReference type="Proteomes" id="UP000070427">
    <property type="component" value="Unassembled WGS sequence"/>
</dbReference>
<dbReference type="SUPFAM" id="SSF52743">
    <property type="entry name" value="Subtilisin-like"/>
    <property type="match status" value="1"/>
</dbReference>
<keyword evidence="5 6" id="KW-0720">Serine protease</keyword>
<dbReference type="CDD" id="cd00063">
    <property type="entry name" value="FN3"/>
    <property type="match status" value="1"/>
</dbReference>
<evidence type="ECO:0000256" key="3">
    <source>
        <dbReference type="ARBA" id="ARBA00022737"/>
    </source>
</evidence>
<dbReference type="InterPro" id="IPR022398">
    <property type="entry name" value="Peptidase_S8_His-AS"/>
</dbReference>
<feature type="active site" description="Charge relay system" evidence="6">
    <location>
        <position position="188"/>
    </location>
</feature>
<dbReference type="SMART" id="SM00060">
    <property type="entry name" value="FN3"/>
    <property type="match status" value="2"/>
</dbReference>
<dbReference type="GO" id="GO:0005829">
    <property type="term" value="C:cytosol"/>
    <property type="evidence" value="ECO:0007669"/>
    <property type="project" value="TreeGrafter"/>
</dbReference>
<dbReference type="PROSITE" id="PS51892">
    <property type="entry name" value="SUBTILASE"/>
    <property type="match status" value="1"/>
</dbReference>
<dbReference type="PROSITE" id="PS00137">
    <property type="entry name" value="SUBTILASE_HIS"/>
    <property type="match status" value="1"/>
</dbReference>
<dbReference type="SUPFAM" id="SSF49265">
    <property type="entry name" value="Fibronectin type III"/>
    <property type="match status" value="1"/>
</dbReference>
<dbReference type="EMBL" id="LOED01000003">
    <property type="protein sequence ID" value="KXG78353.1"/>
    <property type="molecule type" value="Genomic_DNA"/>
</dbReference>
<name>A0A140LCS8_9FIRM</name>
<evidence type="ECO:0000313" key="12">
    <source>
        <dbReference type="Proteomes" id="UP000070427"/>
    </source>
</evidence>
<keyword evidence="11" id="KW-0624">Polysaccharide degradation</keyword>
<sequence length="1884" mass="206705">MEKLKKIIPLVIFFMVFSIIFSFSSKAEAADFKGGKDFRDLVLPKRPAGGLDLQLKSAIRAHEQLQREYEILSPDKIRLVIMNDGRDITSELFKAGAKVVKRIASDLYSITIPKAKAENLLSIKGIKKISLDKIYQLDPREMKGFDEIKAKIDEIRPNLETTLDDTNVLEFREKYGADGSGVVIAILDTGVEPDHEMLRYTSSGDIKIIDWKDFTTEGDIITDTPVTVSQMVYDAVYSSVYKAAFEWDDITFTLPENYFEKTVYVGSFVEEILPNEVLFGYTPDPEETGFDFNLDGDKEDEYYAVVVDEDGDGKYDAAMIDTDTDHDFSDEFLLRPYKEGVDEGERIFASFPAAADDETRKVNFVLTQIYYNEEGSVEKINIGFDGNSHGTHVAGIAAGNGSLVGVAPGAKIMALKVLGSNVGGAMSHIIEAMIYAAENGADVVNMSLGSAPDINDGTGLEAIVADILSEIYGTAFAISAGNNGPGINTIGTPGDSTWAITSGAYIESDTWAEYGYDVPGKGLWYFSSRGPREDGFLKPTIVSPGSAISSVPIWMYGETYAYDLYQGTSMSSPHTAGIIALLTQKAREDGVTNYENDRIHPLFLAEALQKTARPIGEKYLPVDVGGGLVDVVKAYEYVVENHDKEIIRLHAFVDYSEKLPYATGIYIRNKEIPEKIGISLYRENTSETLNLKIDAPDWIRPSTNELTFPQGEQEAYFEVSLDTGLINSAERLLSDFITISEESRGELLKIPVTIVVPQKFSADNNYEIKLSGELEAAEYDRYFIKVPAGAKELNLRLLAPENNGRFRAIFHDPDGLEYDYYIGYCGLGSETNELYYSIPDPKPGVWEINIYASPSQRNLQASNNMEPGPAPYEAIATLKGLVFEPDKVDITAPASTLQEKNLKIVNLMGEELSVKLEGSGFVDLNTPGETKYLEFDVENTDPDDEIYSEDYVEFFTIKEDNANFLFEASIKSLTNPEEDDYDLYLYKEGPDGYYYQYAYSADGDADEEIKVENLPAGNYAIQIVNFATPSGKATIEYTKRILNESDAVPGIGIAADPAEMAINYKSVSDVVMKIPVPTGESDYVAILKASADGELLNTVSVRVKSLPQDADANVNISLNLDRGKYGPNDIVKISGRITDASGNGMAQKAAVISIKDSRGRIIFIEEVISDEQGAFKLDWPVPKEIGMGSYTASAESYGKVASKTFVIDTLPPGEVTNVSIEARIKSIILSWQEPYNSDFAKVRIYVDGVLNKEVPKGTNNALIDNLQKGTDYELKLTAVDDVGNESAGVYIDVRTLNKILKAEGIKGKYSAKDKILITGTVLSGDDESPLAGEELAIFIKHDGTVVYEGKVTTDTEGLFNAKIPVGADWPEGRYTVEILLQDEMLSFVFELDLTPPSEVTNLSKVEKEGAAEIFWKDPNDLDFVKVKVYVDGVLYGEVQKGVMKASLEGLTEGKQYTVKVTTVDDVDNESQGNEIKVTPKKSERSETGSGGGGSAASPETTIETSAGKAVVGENEIRLMVDAKKLIIPAEEKGQAVVDLSRYDKKVVIVEFGSDIVDKLARSESTLLMKTASISMEIDKDAARDIKNAASGKEKVTVEFKKVDNVPATTGKICSDVMDVAIKAVSGKNETLIEKLANPVTLHIYYDPAKIGSIDPRKIAVYHYDEKTGTWEYLGGKVDAKAKSISAKAKNFSLYALIAHDRTFEDIKAHWAKTEIEVLASRGIVKGVDDRNFLPEKNITRAEFAALLVRALGLEPENVGQAFSDVKPGDWFKPYVETAAKYGIVKGFGDKFRPNDPVSRQEMAVMVARVLRAKGALPKDGIMPTVEKFRDKDQIADWAKQDINEALAGGIIKGVTSDTFAPAANSTRAQAAVIILRLLEALGEI</sequence>
<evidence type="ECO:0000256" key="7">
    <source>
        <dbReference type="RuleBase" id="RU003355"/>
    </source>
</evidence>
<keyword evidence="12" id="KW-1185">Reference proteome</keyword>
<proteinExistence type="inferred from homology"/>
<dbReference type="InterPro" id="IPR015500">
    <property type="entry name" value="Peptidase_S8_subtilisin-rel"/>
</dbReference>
<dbReference type="PROSITE" id="PS00136">
    <property type="entry name" value="SUBTILASE_ASP"/>
    <property type="match status" value="1"/>
</dbReference>
<evidence type="ECO:0000256" key="6">
    <source>
        <dbReference type="PROSITE-ProRule" id="PRU01240"/>
    </source>
</evidence>
<dbReference type="Gene3D" id="2.60.40.10">
    <property type="entry name" value="Immunoglobulins"/>
    <property type="match status" value="2"/>
</dbReference>
<dbReference type="InParanoid" id="A0A140LCS8"/>
<keyword evidence="2 6" id="KW-0645">Protease</keyword>
<dbReference type="InterPro" id="IPR036852">
    <property type="entry name" value="Peptidase_S8/S53_dom_sf"/>
</dbReference>
<dbReference type="InterPro" id="IPR023827">
    <property type="entry name" value="Peptidase_S8_Asp-AS"/>
</dbReference>
<evidence type="ECO:0000259" key="10">
    <source>
        <dbReference type="PROSITE" id="PS51272"/>
    </source>
</evidence>
<keyword evidence="11" id="KW-0858">Xylan degradation</keyword>
<dbReference type="GO" id="GO:0006508">
    <property type="term" value="P:proteolysis"/>
    <property type="evidence" value="ECO:0007669"/>
    <property type="project" value="UniProtKB-KW"/>
</dbReference>
<dbReference type="Pfam" id="PF00041">
    <property type="entry name" value="fn3"/>
    <property type="match status" value="1"/>
</dbReference>
<feature type="region of interest" description="Disordered" evidence="8">
    <location>
        <begin position="1469"/>
        <end position="1507"/>
    </location>
</feature>
<feature type="domain" description="Fibronectin type-III" evidence="9">
    <location>
        <begin position="1211"/>
        <end position="1298"/>
    </location>
</feature>
<feature type="domain" description="SLH" evidence="10">
    <location>
        <begin position="1825"/>
        <end position="1884"/>
    </location>
</feature>
<protein>
    <submittedName>
        <fullName evidence="11">Endo-1,4-beta-xylanase A</fullName>
        <ecNumber evidence="11">3.2.1.8</ecNumber>
    </submittedName>
</protein>
<evidence type="ECO:0000256" key="1">
    <source>
        <dbReference type="ARBA" id="ARBA00011073"/>
    </source>
</evidence>
<evidence type="ECO:0000256" key="5">
    <source>
        <dbReference type="ARBA" id="ARBA00022825"/>
    </source>
</evidence>
<accession>A0A140LCS8</accession>
<dbReference type="InterPro" id="IPR050131">
    <property type="entry name" value="Peptidase_S8_subtilisin-like"/>
</dbReference>
<dbReference type="Pfam" id="PF01835">
    <property type="entry name" value="MG2"/>
    <property type="match status" value="1"/>
</dbReference>
<evidence type="ECO:0000256" key="4">
    <source>
        <dbReference type="ARBA" id="ARBA00022801"/>
    </source>
</evidence>